<keyword evidence="3 8" id="KW-0349">Heme</keyword>
<dbReference type="PANTHER" id="PTHR24305:SF29">
    <property type="entry name" value="BENZOATE-PARA-HYDROXYLASE"/>
    <property type="match status" value="1"/>
</dbReference>
<evidence type="ECO:0000256" key="8">
    <source>
        <dbReference type="PIRSR" id="PIRSR602401-1"/>
    </source>
</evidence>
<sequence>MSILAYLPIGLIFAFLAYYILPYFTENSALKSIPGPFFAKFSNIWLGLSARRGRKFASVDAAHKKYGTIVRVGYNHVSIADERALQTVYAHGNGFLKEQVSTFYQAFVVGVTGMFNTRDRIDHTRKRKIMAHAFSPKSVGEFEPYMHSNVERWVAQLDRKTAYPTRNGFAEYDAMPWFSYLAFDIIGDLCFGAPFGMVEKGRDEVEAQLGVGGEITVTPAVEVLNRRGEISSTLGLLPSLRPIAKYLPDPFFTKGVEAVANLNGIAVRAVAHRLDAEATGEKKSAPRNDILERLINGKDGNGNKMGRAEIIAEALTQLIAGSDTISNTSCGVFYWILHGERARPGSILPPLRAELDAAILEGQSAAEYVQVKNLPILKRYIDEGMRLHSTSAIGLPRIVVGNDISFDDHTFPVGTVLSVPSYSIHHSAEIWGEDVEEFKPERWLNLNQRQKMAFNPFSYGPRACVGQNVAIMELQIILGTIFRRYEFELYQEELLSHEGFSKKPKECWVGIKRRVQDGNI</sequence>
<dbReference type="PRINTS" id="PR00385">
    <property type="entry name" value="P450"/>
</dbReference>
<dbReference type="InterPro" id="IPR036396">
    <property type="entry name" value="Cyt_P450_sf"/>
</dbReference>
<comment type="cofactor">
    <cofactor evidence="1 8">
        <name>heme</name>
        <dbReference type="ChEBI" id="CHEBI:30413"/>
    </cofactor>
</comment>
<evidence type="ECO:0000256" key="4">
    <source>
        <dbReference type="ARBA" id="ARBA00022723"/>
    </source>
</evidence>
<evidence type="ECO:0000256" key="10">
    <source>
        <dbReference type="SAM" id="Phobius"/>
    </source>
</evidence>
<dbReference type="Gene3D" id="1.10.630.10">
    <property type="entry name" value="Cytochrome P450"/>
    <property type="match status" value="1"/>
</dbReference>
<dbReference type="SUPFAM" id="SSF48264">
    <property type="entry name" value="Cytochrome P450"/>
    <property type="match status" value="1"/>
</dbReference>
<dbReference type="GO" id="GO:0004497">
    <property type="term" value="F:monooxygenase activity"/>
    <property type="evidence" value="ECO:0007669"/>
    <property type="project" value="UniProtKB-KW"/>
</dbReference>
<dbReference type="PROSITE" id="PS00086">
    <property type="entry name" value="CYTOCHROME_P450"/>
    <property type="match status" value="1"/>
</dbReference>
<keyword evidence="14" id="KW-1185">Reference proteome</keyword>
<evidence type="ECO:0000313" key="13">
    <source>
        <dbReference type="Proteomes" id="UP000447873"/>
    </source>
</evidence>
<dbReference type="EMBL" id="WNWS01000025">
    <property type="protein sequence ID" value="KAE9986865.1"/>
    <property type="molecule type" value="Genomic_DNA"/>
</dbReference>
<dbReference type="EMBL" id="WNWR01000375">
    <property type="protein sequence ID" value="KAE9980944.1"/>
    <property type="molecule type" value="Genomic_DNA"/>
</dbReference>
<feature type="binding site" description="axial binding residue" evidence="8">
    <location>
        <position position="464"/>
    </location>
    <ligand>
        <name>heme</name>
        <dbReference type="ChEBI" id="CHEBI:30413"/>
    </ligand>
    <ligandPart>
        <name>Fe</name>
        <dbReference type="ChEBI" id="CHEBI:18248"/>
    </ligandPart>
</feature>
<comment type="similarity">
    <text evidence="2 9">Belongs to the cytochrome P450 family.</text>
</comment>
<evidence type="ECO:0000256" key="7">
    <source>
        <dbReference type="ARBA" id="ARBA00023033"/>
    </source>
</evidence>
<proteinExistence type="inferred from homology"/>
<comment type="caution">
    <text evidence="12">The sequence shown here is derived from an EMBL/GenBank/DDBJ whole genome shotgun (WGS) entry which is preliminary data.</text>
</comment>
<dbReference type="Proteomes" id="UP000447873">
    <property type="component" value="Unassembled WGS sequence"/>
</dbReference>
<protein>
    <recommendedName>
        <fullName evidence="15">Cytochrome P450</fullName>
    </recommendedName>
</protein>
<keyword evidence="10" id="KW-0472">Membrane</keyword>
<keyword evidence="10" id="KW-1133">Transmembrane helix</keyword>
<dbReference type="GO" id="GO:0016705">
    <property type="term" value="F:oxidoreductase activity, acting on paired donors, with incorporation or reduction of molecular oxygen"/>
    <property type="evidence" value="ECO:0007669"/>
    <property type="project" value="InterPro"/>
</dbReference>
<dbReference type="GO" id="GO:0005506">
    <property type="term" value="F:iron ion binding"/>
    <property type="evidence" value="ECO:0007669"/>
    <property type="project" value="InterPro"/>
</dbReference>
<dbReference type="InterPro" id="IPR017972">
    <property type="entry name" value="Cyt_P450_CS"/>
</dbReference>
<evidence type="ECO:0000256" key="2">
    <source>
        <dbReference type="ARBA" id="ARBA00010617"/>
    </source>
</evidence>
<reference evidence="12 13" key="1">
    <citation type="submission" date="2018-12" db="EMBL/GenBank/DDBJ databases">
        <title>Venturia inaequalis Genome Resource.</title>
        <authorList>
            <person name="Lichtner F.J."/>
        </authorList>
    </citation>
    <scope>NUCLEOTIDE SEQUENCE [LARGE SCALE GENOMIC DNA]</scope>
    <source>
        <strain evidence="12 13">120213</strain>
        <strain evidence="11 14">DMI_063113</strain>
    </source>
</reference>
<gene>
    <name evidence="11" type="ORF">EG327_006396</name>
    <name evidence="12" type="ORF">EG328_004584</name>
</gene>
<keyword evidence="10" id="KW-0812">Transmembrane</keyword>
<dbReference type="Pfam" id="PF00067">
    <property type="entry name" value="p450"/>
    <property type="match status" value="1"/>
</dbReference>
<evidence type="ECO:0000256" key="6">
    <source>
        <dbReference type="ARBA" id="ARBA00023004"/>
    </source>
</evidence>
<keyword evidence="5 9" id="KW-0560">Oxidoreductase</keyword>
<feature type="transmembrane region" description="Helical" evidence="10">
    <location>
        <begin position="6"/>
        <end position="24"/>
    </location>
</feature>
<evidence type="ECO:0000313" key="14">
    <source>
        <dbReference type="Proteomes" id="UP000490939"/>
    </source>
</evidence>
<dbReference type="CDD" id="cd11061">
    <property type="entry name" value="CYP67-like"/>
    <property type="match status" value="1"/>
</dbReference>
<evidence type="ECO:0000256" key="1">
    <source>
        <dbReference type="ARBA" id="ARBA00001971"/>
    </source>
</evidence>
<dbReference type="GO" id="GO:0020037">
    <property type="term" value="F:heme binding"/>
    <property type="evidence" value="ECO:0007669"/>
    <property type="project" value="InterPro"/>
</dbReference>
<dbReference type="InterPro" id="IPR050121">
    <property type="entry name" value="Cytochrome_P450_monoxygenase"/>
</dbReference>
<evidence type="ECO:0000256" key="3">
    <source>
        <dbReference type="ARBA" id="ARBA00022617"/>
    </source>
</evidence>
<evidence type="ECO:0000313" key="11">
    <source>
        <dbReference type="EMBL" id="KAE9980944.1"/>
    </source>
</evidence>
<dbReference type="PRINTS" id="PR00463">
    <property type="entry name" value="EP450I"/>
</dbReference>
<dbReference type="InterPro" id="IPR002401">
    <property type="entry name" value="Cyt_P450_E_grp-I"/>
</dbReference>
<keyword evidence="7 9" id="KW-0503">Monooxygenase</keyword>
<organism evidence="12 13">
    <name type="scientific">Venturia inaequalis</name>
    <name type="common">Apple scab fungus</name>
    <dbReference type="NCBI Taxonomy" id="5025"/>
    <lineage>
        <taxon>Eukaryota</taxon>
        <taxon>Fungi</taxon>
        <taxon>Dikarya</taxon>
        <taxon>Ascomycota</taxon>
        <taxon>Pezizomycotina</taxon>
        <taxon>Dothideomycetes</taxon>
        <taxon>Pleosporomycetidae</taxon>
        <taxon>Venturiales</taxon>
        <taxon>Venturiaceae</taxon>
        <taxon>Venturia</taxon>
    </lineage>
</organism>
<evidence type="ECO:0000313" key="12">
    <source>
        <dbReference type="EMBL" id="KAE9986865.1"/>
    </source>
</evidence>
<evidence type="ECO:0000256" key="5">
    <source>
        <dbReference type="ARBA" id="ARBA00023002"/>
    </source>
</evidence>
<dbReference type="Proteomes" id="UP000490939">
    <property type="component" value="Unassembled WGS sequence"/>
</dbReference>
<accession>A0A8H3VF95</accession>
<dbReference type="PANTHER" id="PTHR24305">
    <property type="entry name" value="CYTOCHROME P450"/>
    <property type="match status" value="1"/>
</dbReference>
<dbReference type="InterPro" id="IPR001128">
    <property type="entry name" value="Cyt_P450"/>
</dbReference>
<evidence type="ECO:0008006" key="15">
    <source>
        <dbReference type="Google" id="ProtNLM"/>
    </source>
</evidence>
<keyword evidence="4 8" id="KW-0479">Metal-binding</keyword>
<evidence type="ECO:0000256" key="9">
    <source>
        <dbReference type="RuleBase" id="RU000461"/>
    </source>
</evidence>
<name>A0A8H3VF95_VENIN</name>
<keyword evidence="6 8" id="KW-0408">Iron</keyword>
<dbReference type="AlphaFoldDB" id="A0A8H3VF95"/>